<name>A0A9D2KKY8_9BACT</name>
<dbReference type="InterPro" id="IPR038728">
    <property type="entry name" value="YkvI-like"/>
</dbReference>
<keyword evidence="1" id="KW-1133">Transmembrane helix</keyword>
<feature type="transmembrane region" description="Helical" evidence="1">
    <location>
        <begin position="229"/>
        <end position="254"/>
    </location>
</feature>
<organism evidence="2 3">
    <name type="scientific">Candidatus Mailhella merdigallinarum</name>
    <dbReference type="NCBI Taxonomy" id="2838658"/>
    <lineage>
        <taxon>Bacteria</taxon>
        <taxon>Pseudomonadati</taxon>
        <taxon>Thermodesulfobacteriota</taxon>
        <taxon>Desulfovibrionia</taxon>
        <taxon>Desulfovibrionales</taxon>
        <taxon>Desulfovibrionaceae</taxon>
        <taxon>Mailhella</taxon>
    </lineage>
</organism>
<feature type="transmembrane region" description="Helical" evidence="1">
    <location>
        <begin position="123"/>
        <end position="141"/>
    </location>
</feature>
<keyword evidence="1" id="KW-0472">Membrane</keyword>
<evidence type="ECO:0000256" key="1">
    <source>
        <dbReference type="SAM" id="Phobius"/>
    </source>
</evidence>
<gene>
    <name evidence="2" type="ORF">H9962_03320</name>
</gene>
<feature type="transmembrane region" description="Helical" evidence="1">
    <location>
        <begin position="50"/>
        <end position="71"/>
    </location>
</feature>
<evidence type="ECO:0000313" key="2">
    <source>
        <dbReference type="EMBL" id="HJA08206.1"/>
    </source>
</evidence>
<protein>
    <recommendedName>
        <fullName evidence="4">Membrane protein YkvI</fullName>
    </recommendedName>
</protein>
<dbReference type="AlphaFoldDB" id="A0A9D2KKY8"/>
<dbReference type="Proteomes" id="UP000824225">
    <property type="component" value="Unassembled WGS sequence"/>
</dbReference>
<feature type="transmembrane region" description="Helical" evidence="1">
    <location>
        <begin position="12"/>
        <end position="30"/>
    </location>
</feature>
<feature type="transmembrane region" description="Helical" evidence="1">
    <location>
        <begin position="266"/>
        <end position="292"/>
    </location>
</feature>
<accession>A0A9D2KKY8</accession>
<reference evidence="2" key="1">
    <citation type="journal article" date="2021" name="PeerJ">
        <title>Extensive microbial diversity within the chicken gut microbiome revealed by metagenomics and culture.</title>
        <authorList>
            <person name="Gilroy R."/>
            <person name="Ravi A."/>
            <person name="Getino M."/>
            <person name="Pursley I."/>
            <person name="Horton D.L."/>
            <person name="Alikhan N.F."/>
            <person name="Baker D."/>
            <person name="Gharbi K."/>
            <person name="Hall N."/>
            <person name="Watson M."/>
            <person name="Adriaenssens E.M."/>
            <person name="Foster-Nyarko E."/>
            <person name="Jarju S."/>
            <person name="Secka A."/>
            <person name="Antonio M."/>
            <person name="Oren A."/>
            <person name="Chaudhuri R.R."/>
            <person name="La Ragione R."/>
            <person name="Hildebrand F."/>
            <person name="Pallen M.J."/>
        </authorList>
    </citation>
    <scope>NUCLEOTIDE SEQUENCE</scope>
    <source>
        <strain evidence="2">CHK186-16707</strain>
    </source>
</reference>
<feature type="transmembrane region" description="Helical" evidence="1">
    <location>
        <begin position="192"/>
        <end position="217"/>
    </location>
</feature>
<dbReference type="PANTHER" id="PTHR37814:SF1">
    <property type="entry name" value="MEMBRANE PROTEIN"/>
    <property type="match status" value="1"/>
</dbReference>
<dbReference type="EMBL" id="DXAN01000006">
    <property type="protein sequence ID" value="HJA08206.1"/>
    <property type="molecule type" value="Genomic_DNA"/>
</dbReference>
<feature type="transmembrane region" description="Helical" evidence="1">
    <location>
        <begin position="352"/>
        <end position="371"/>
    </location>
</feature>
<comment type="caution">
    <text evidence="2">The sequence shown here is derived from an EMBL/GenBank/DDBJ whole genome shotgun (WGS) entry which is preliminary data.</text>
</comment>
<feature type="transmembrane region" description="Helical" evidence="1">
    <location>
        <begin position="92"/>
        <end position="111"/>
    </location>
</feature>
<proteinExistence type="predicted"/>
<reference evidence="2" key="2">
    <citation type="submission" date="2021-04" db="EMBL/GenBank/DDBJ databases">
        <authorList>
            <person name="Gilroy R."/>
        </authorList>
    </citation>
    <scope>NUCLEOTIDE SEQUENCE</scope>
    <source>
        <strain evidence="2">CHK186-16707</strain>
    </source>
</reference>
<keyword evidence="1" id="KW-0812">Transmembrane</keyword>
<evidence type="ECO:0000313" key="3">
    <source>
        <dbReference type="Proteomes" id="UP000824225"/>
    </source>
</evidence>
<dbReference type="PANTHER" id="PTHR37814">
    <property type="entry name" value="CONSERVED MEMBRANE PROTEIN"/>
    <property type="match status" value="1"/>
</dbReference>
<feature type="transmembrane region" description="Helical" evidence="1">
    <location>
        <begin position="325"/>
        <end position="346"/>
    </location>
</feature>
<sequence length="397" mass="42972">MAENKRGFFNRGWAKYLLPGIVLQSVLIGGGYATGREIIEYGAKFGANGWISGLFIFLAFGIIAVLTFELARIYKIYDYKSIVRTIAGPLWIVYDVIYFILLFLIISVMASATGEILQQTIGLNYWIGVIALIIIAGLLNFYGSRVVEKFETFGTIILYAAYIVFTVLVIAGRHTQIGQVFATHDTSYVPGAGVLTAAGWGILYASYNLSAIPAGLFTLRRQTTRKEAVISGVIGAALMTIPWFFTYFAVMAFYPDPQVLGASVPWLTMLGAVSGSPLLVIVFGVVVGWTLIETATGMIHALLERIDKGLADAGKPYMSGFSRGGVTVIIFLLATIFAKFGIIDLIGMGYQLMSYGFILVYLIPLVTVGLYKVVKYGSVTGGQAPAQTDPAAGKALR</sequence>
<evidence type="ECO:0008006" key="4">
    <source>
        <dbReference type="Google" id="ProtNLM"/>
    </source>
</evidence>
<feature type="transmembrane region" description="Helical" evidence="1">
    <location>
        <begin position="153"/>
        <end position="172"/>
    </location>
</feature>